<name>A0AAV8X6I4_9CUCU</name>
<organism evidence="7 8">
    <name type="scientific">Rhamnusium bicolor</name>
    <dbReference type="NCBI Taxonomy" id="1586634"/>
    <lineage>
        <taxon>Eukaryota</taxon>
        <taxon>Metazoa</taxon>
        <taxon>Ecdysozoa</taxon>
        <taxon>Arthropoda</taxon>
        <taxon>Hexapoda</taxon>
        <taxon>Insecta</taxon>
        <taxon>Pterygota</taxon>
        <taxon>Neoptera</taxon>
        <taxon>Endopterygota</taxon>
        <taxon>Coleoptera</taxon>
        <taxon>Polyphaga</taxon>
        <taxon>Cucujiformia</taxon>
        <taxon>Chrysomeloidea</taxon>
        <taxon>Cerambycidae</taxon>
        <taxon>Lepturinae</taxon>
        <taxon>Rhagiini</taxon>
        <taxon>Rhamnusium</taxon>
    </lineage>
</organism>
<evidence type="ECO:0000256" key="3">
    <source>
        <dbReference type="ARBA" id="ARBA00022989"/>
    </source>
</evidence>
<dbReference type="Pfam" id="PF08427">
    <property type="entry name" value="ARMH3_C"/>
    <property type="match status" value="1"/>
</dbReference>
<comment type="caution">
    <text evidence="7">The sequence shown here is derived from an EMBL/GenBank/DDBJ whole genome shotgun (WGS) entry which is preliminary data.</text>
</comment>
<dbReference type="PANTHER" id="PTHR13608">
    <property type="entry name" value="ARMADILLO-LIKE HELICAL DOMAIN-CONTAINING PROTEIN 3"/>
    <property type="match status" value="1"/>
</dbReference>
<dbReference type="Proteomes" id="UP001162156">
    <property type="component" value="Unassembled WGS sequence"/>
</dbReference>
<keyword evidence="2 5" id="KW-0812">Transmembrane</keyword>
<dbReference type="InterPro" id="IPR013636">
    <property type="entry name" value="ARMH3_C"/>
</dbReference>
<evidence type="ECO:0000313" key="8">
    <source>
        <dbReference type="Proteomes" id="UP001162156"/>
    </source>
</evidence>
<reference evidence="7" key="1">
    <citation type="journal article" date="2023" name="Insect Mol. Biol.">
        <title>Genome sequencing provides insights into the evolution of gene families encoding plant cell wall-degrading enzymes in longhorned beetles.</title>
        <authorList>
            <person name="Shin N.R."/>
            <person name="Okamura Y."/>
            <person name="Kirsch R."/>
            <person name="Pauchet Y."/>
        </authorList>
    </citation>
    <scope>NUCLEOTIDE SEQUENCE</scope>
    <source>
        <strain evidence="7">RBIC_L_NR</strain>
    </source>
</reference>
<dbReference type="GO" id="GO:0005829">
    <property type="term" value="C:cytosol"/>
    <property type="evidence" value="ECO:0007669"/>
    <property type="project" value="TreeGrafter"/>
</dbReference>
<dbReference type="PANTHER" id="PTHR13608:SF3">
    <property type="entry name" value="ARMADILLO-LIKE HELICAL DOMAIN-CONTAINING PROTEIN 3"/>
    <property type="match status" value="1"/>
</dbReference>
<keyword evidence="4 5" id="KW-0472">Membrane</keyword>
<keyword evidence="8" id="KW-1185">Reference proteome</keyword>
<protein>
    <recommendedName>
        <fullName evidence="6">Armadillo-like helical domain-containing protein</fullName>
    </recommendedName>
</protein>
<accession>A0AAV8X6I4</accession>
<dbReference type="AlphaFoldDB" id="A0AAV8X6I4"/>
<evidence type="ECO:0000256" key="1">
    <source>
        <dbReference type="ARBA" id="ARBA00004370"/>
    </source>
</evidence>
<sequence>MQQLDNLLVEFILSHMMKKFPMELYILCTGVIQRILCYQKKCRIRLNYMWKDLWTGADLFVKIYLAK</sequence>
<dbReference type="GO" id="GO:0016020">
    <property type="term" value="C:membrane"/>
    <property type="evidence" value="ECO:0007669"/>
    <property type="project" value="UniProtKB-SubCell"/>
</dbReference>
<keyword evidence="3 5" id="KW-1133">Transmembrane helix</keyword>
<evidence type="ECO:0000256" key="5">
    <source>
        <dbReference type="SAM" id="Phobius"/>
    </source>
</evidence>
<proteinExistence type="predicted"/>
<dbReference type="InterPro" id="IPR039868">
    <property type="entry name" value="ARMD3-like"/>
</dbReference>
<evidence type="ECO:0000259" key="6">
    <source>
        <dbReference type="Pfam" id="PF08427"/>
    </source>
</evidence>
<evidence type="ECO:0000256" key="4">
    <source>
        <dbReference type="ARBA" id="ARBA00023136"/>
    </source>
</evidence>
<evidence type="ECO:0000256" key="2">
    <source>
        <dbReference type="ARBA" id="ARBA00022692"/>
    </source>
</evidence>
<evidence type="ECO:0000313" key="7">
    <source>
        <dbReference type="EMBL" id="KAJ8934397.1"/>
    </source>
</evidence>
<dbReference type="EMBL" id="JANEYF010003732">
    <property type="protein sequence ID" value="KAJ8934397.1"/>
    <property type="molecule type" value="Genomic_DNA"/>
</dbReference>
<gene>
    <name evidence="7" type="ORF">NQ314_013438</name>
</gene>
<feature type="domain" description="Armadillo-like helical" evidence="6">
    <location>
        <begin position="6"/>
        <end position="61"/>
    </location>
</feature>
<comment type="subcellular location">
    <subcellularLocation>
        <location evidence="1">Membrane</location>
    </subcellularLocation>
</comment>
<feature type="transmembrane region" description="Helical" evidence="5">
    <location>
        <begin position="20"/>
        <end position="37"/>
    </location>
</feature>